<dbReference type="AlphaFoldDB" id="A0A166CRJ2"/>
<feature type="compositionally biased region" description="Basic and acidic residues" evidence="5">
    <location>
        <begin position="229"/>
        <end position="258"/>
    </location>
</feature>
<dbReference type="STRING" id="79200.A0A166CRJ2"/>
<feature type="region of interest" description="Disordered" evidence="5">
    <location>
        <begin position="220"/>
        <end position="287"/>
    </location>
</feature>
<comment type="similarity">
    <text evidence="1">Belongs to the peptidase C48 family.</text>
</comment>
<keyword evidence="2" id="KW-0645">Protease</keyword>
<keyword evidence="3" id="KW-0378">Hydrolase</keyword>
<evidence type="ECO:0000256" key="1">
    <source>
        <dbReference type="ARBA" id="ARBA00005234"/>
    </source>
</evidence>
<sequence>MFFISYMDAVKKAKKKDSTAIEKSNVWKWIKKQKIFACRYVFVPICQSNHWNLLILCNLGEDLEMNEKSPCMLLLDSLQEAEPKNLEPCIKQFVYQMYKNESVQGTDDVFQFNLSIPMVPQQDDENFNINEHGGFMNSSWFTEEEMNNFFNNLSSEKLHTDQMQASEDIIVVKEKTETIATHEKDGKEKLAAAAPSVRKSPRLKPIIEDEEDFSIHIVDPEGGANAEKGPAEKAQRKVRATKNEGVNKRKAVEEVQHNKEKKLKKKVEAENEDEEVEEEEEKDDDEKPKKILIRAYPSTFSKTISRLSEAQRQWVKSAGFGALLHFTLARTSHPDVRVKKTWPAFVGWKNSCIDDRAKREGLDNNFGHGDIVPEFETPDESKQNDVNSEQYKGGNSNFTTPKETLKGVGPSRLFSPQDNVDASILSIARDVEQNHNSTEVLTEDEISSRLQHHLSQMEKLKKEFGETLDKGKQLFPESDKMKEYEQRFEEMTTGRIEIFLWNNVTCLKHHIQSLQIGKEVLFHVVDAYTSILNEDEKFRAAESPYRFFCNTMVTVS</sequence>
<accession>A0A166CRJ2</accession>
<evidence type="ECO:0000256" key="5">
    <source>
        <dbReference type="SAM" id="MobiDB-lite"/>
    </source>
</evidence>
<evidence type="ECO:0000259" key="6">
    <source>
        <dbReference type="PROSITE" id="PS50600"/>
    </source>
</evidence>
<protein>
    <recommendedName>
        <fullName evidence="6">Ubiquitin-like protease family profile domain-containing protein</fullName>
    </recommendedName>
</protein>
<keyword evidence="4" id="KW-0788">Thiol protease</keyword>
<evidence type="ECO:0000313" key="7">
    <source>
        <dbReference type="EMBL" id="KZN04232.1"/>
    </source>
</evidence>
<proteinExistence type="inferred from homology"/>
<dbReference type="SUPFAM" id="SSF54001">
    <property type="entry name" value="Cysteine proteinases"/>
    <property type="match status" value="1"/>
</dbReference>
<dbReference type="PANTHER" id="PTHR46915:SF6">
    <property type="entry name" value="CYSTEINE PROTEINASES SUPERFAMILY PROTEIN"/>
    <property type="match status" value="1"/>
</dbReference>
<dbReference type="PANTHER" id="PTHR46915">
    <property type="entry name" value="UBIQUITIN-LIKE PROTEASE 4-RELATED"/>
    <property type="match status" value="1"/>
</dbReference>
<dbReference type="EMBL" id="LNRQ01000002">
    <property type="protein sequence ID" value="KZN04232.1"/>
    <property type="molecule type" value="Genomic_DNA"/>
</dbReference>
<dbReference type="Gramene" id="KZN04232">
    <property type="protein sequence ID" value="KZN04232"/>
    <property type="gene ID" value="DCAR_005126"/>
</dbReference>
<comment type="caution">
    <text evidence="7">The sequence shown here is derived from an EMBL/GenBank/DDBJ whole genome shotgun (WGS) entry which is preliminary data.</text>
</comment>
<dbReference type="InterPro" id="IPR003653">
    <property type="entry name" value="Peptidase_C48_C"/>
</dbReference>
<name>A0A166CRJ2_DAUCS</name>
<dbReference type="GO" id="GO:0016926">
    <property type="term" value="P:protein desumoylation"/>
    <property type="evidence" value="ECO:0007669"/>
    <property type="project" value="UniProtKB-ARBA"/>
</dbReference>
<evidence type="ECO:0000256" key="3">
    <source>
        <dbReference type="ARBA" id="ARBA00022801"/>
    </source>
</evidence>
<reference evidence="7" key="1">
    <citation type="journal article" date="2016" name="Nat. Genet.">
        <title>A high-quality carrot genome assembly provides new insights into carotenoid accumulation and asterid genome evolution.</title>
        <authorList>
            <person name="Iorizzo M."/>
            <person name="Ellison S."/>
            <person name="Senalik D."/>
            <person name="Zeng P."/>
            <person name="Satapoomin P."/>
            <person name="Huang J."/>
            <person name="Bowman M."/>
            <person name="Iovene M."/>
            <person name="Sanseverino W."/>
            <person name="Cavagnaro P."/>
            <person name="Yildiz M."/>
            <person name="Macko-Podgorni A."/>
            <person name="Moranska E."/>
            <person name="Grzebelus E."/>
            <person name="Grzebelus D."/>
            <person name="Ashrafi H."/>
            <person name="Zheng Z."/>
            <person name="Cheng S."/>
            <person name="Spooner D."/>
            <person name="Van Deynze A."/>
            <person name="Simon P."/>
        </authorList>
    </citation>
    <scope>NUCLEOTIDE SEQUENCE [LARGE SCALE GENOMIC DNA]</scope>
    <source>
        <tissue evidence="7">Leaf</tissue>
    </source>
</reference>
<dbReference type="InterPro" id="IPR038765">
    <property type="entry name" value="Papain-like_cys_pep_sf"/>
</dbReference>
<feature type="compositionally biased region" description="Acidic residues" evidence="5">
    <location>
        <begin position="270"/>
        <end position="284"/>
    </location>
</feature>
<dbReference type="GO" id="GO:0008234">
    <property type="term" value="F:cysteine-type peptidase activity"/>
    <property type="evidence" value="ECO:0007669"/>
    <property type="project" value="UniProtKB-KW"/>
</dbReference>
<gene>
    <name evidence="7" type="ORF">DCAR_005126</name>
</gene>
<dbReference type="Gene3D" id="3.30.310.130">
    <property type="entry name" value="Ubiquitin-related"/>
    <property type="match status" value="1"/>
</dbReference>
<dbReference type="GO" id="GO:0006508">
    <property type="term" value="P:proteolysis"/>
    <property type="evidence" value="ECO:0007669"/>
    <property type="project" value="UniProtKB-KW"/>
</dbReference>
<feature type="domain" description="Ubiquitin-like protease family profile" evidence="6">
    <location>
        <begin position="1"/>
        <end position="556"/>
    </location>
</feature>
<organism evidence="7">
    <name type="scientific">Daucus carota subsp. sativus</name>
    <name type="common">Carrot</name>
    <dbReference type="NCBI Taxonomy" id="79200"/>
    <lineage>
        <taxon>Eukaryota</taxon>
        <taxon>Viridiplantae</taxon>
        <taxon>Streptophyta</taxon>
        <taxon>Embryophyta</taxon>
        <taxon>Tracheophyta</taxon>
        <taxon>Spermatophyta</taxon>
        <taxon>Magnoliopsida</taxon>
        <taxon>eudicotyledons</taxon>
        <taxon>Gunneridae</taxon>
        <taxon>Pentapetalae</taxon>
        <taxon>asterids</taxon>
        <taxon>campanulids</taxon>
        <taxon>Apiales</taxon>
        <taxon>Apiaceae</taxon>
        <taxon>Apioideae</taxon>
        <taxon>Scandiceae</taxon>
        <taxon>Daucinae</taxon>
        <taxon>Daucus</taxon>
        <taxon>Daucus sect. Daucus</taxon>
    </lineage>
</organism>
<feature type="compositionally biased region" description="Polar residues" evidence="5">
    <location>
        <begin position="384"/>
        <end position="402"/>
    </location>
</feature>
<feature type="region of interest" description="Disordered" evidence="5">
    <location>
        <begin position="374"/>
        <end position="412"/>
    </location>
</feature>
<evidence type="ECO:0000256" key="2">
    <source>
        <dbReference type="ARBA" id="ARBA00022670"/>
    </source>
</evidence>
<dbReference type="PROSITE" id="PS50600">
    <property type="entry name" value="ULP_PROTEASE"/>
    <property type="match status" value="1"/>
</dbReference>
<evidence type="ECO:0000256" key="4">
    <source>
        <dbReference type="ARBA" id="ARBA00022807"/>
    </source>
</evidence>